<reference evidence="2" key="1">
    <citation type="journal article" date="2015" name="Nature">
        <title>Complex archaea that bridge the gap between prokaryotes and eukaryotes.</title>
        <authorList>
            <person name="Spang A."/>
            <person name="Saw J.H."/>
            <person name="Jorgensen S.L."/>
            <person name="Zaremba-Niedzwiedzka K."/>
            <person name="Martijn J."/>
            <person name="Lind A.E."/>
            <person name="van Eijk R."/>
            <person name="Schleper C."/>
            <person name="Guy L."/>
            <person name="Ettema T.J."/>
        </authorList>
    </citation>
    <scope>NUCLEOTIDE SEQUENCE</scope>
</reference>
<evidence type="ECO:0000313" key="2">
    <source>
        <dbReference type="EMBL" id="KKL47854.1"/>
    </source>
</evidence>
<feature type="transmembrane region" description="Helical" evidence="1">
    <location>
        <begin position="21"/>
        <end position="40"/>
    </location>
</feature>
<dbReference type="AlphaFoldDB" id="A0A0F9CFH3"/>
<comment type="caution">
    <text evidence="2">The sequence shown here is derived from an EMBL/GenBank/DDBJ whole genome shotgun (WGS) entry which is preliminary data.</text>
</comment>
<keyword evidence="1" id="KW-0472">Membrane</keyword>
<protein>
    <submittedName>
        <fullName evidence="2">Uncharacterized protein</fullName>
    </submittedName>
</protein>
<keyword evidence="1" id="KW-0812">Transmembrane</keyword>
<keyword evidence="1" id="KW-1133">Transmembrane helix</keyword>
<organism evidence="2">
    <name type="scientific">marine sediment metagenome</name>
    <dbReference type="NCBI Taxonomy" id="412755"/>
    <lineage>
        <taxon>unclassified sequences</taxon>
        <taxon>metagenomes</taxon>
        <taxon>ecological metagenomes</taxon>
    </lineage>
</organism>
<dbReference type="EMBL" id="LAZR01033519">
    <property type="protein sequence ID" value="KKL47854.1"/>
    <property type="molecule type" value="Genomic_DNA"/>
</dbReference>
<feature type="non-terminal residue" evidence="2">
    <location>
        <position position="1"/>
    </location>
</feature>
<accession>A0A0F9CFH3</accession>
<name>A0A0F9CFH3_9ZZZZ</name>
<gene>
    <name evidence="2" type="ORF">LCGC14_2331340</name>
</gene>
<proteinExistence type="predicted"/>
<sequence length="99" mass="11497">KATKEDLIHEVKRQSNMFMMYAAFLIILLFASLLAFGFTIDDLGNTYLRELDDITIKISERLCIESEGELVRYYYNSYGELAILCEMEEEYNTFLIGGD</sequence>
<evidence type="ECO:0000256" key="1">
    <source>
        <dbReference type="SAM" id="Phobius"/>
    </source>
</evidence>